<protein>
    <submittedName>
        <fullName evidence="2">Uncharacterized protein</fullName>
    </submittedName>
</protein>
<dbReference type="AlphaFoldDB" id="A0A426X4F4"/>
<dbReference type="EMBL" id="AMZH03026997">
    <property type="protein sequence ID" value="RRT34349.1"/>
    <property type="molecule type" value="Genomic_DNA"/>
</dbReference>
<comment type="caution">
    <text evidence="2">The sequence shown here is derived from an EMBL/GenBank/DDBJ whole genome shotgun (WGS) entry which is preliminary data.</text>
</comment>
<feature type="region of interest" description="Disordered" evidence="1">
    <location>
        <begin position="1"/>
        <end position="40"/>
    </location>
</feature>
<evidence type="ECO:0000313" key="3">
    <source>
        <dbReference type="Proteomes" id="UP000287651"/>
    </source>
</evidence>
<proteinExistence type="predicted"/>
<accession>A0A426X4F4</accession>
<reference evidence="2 3" key="1">
    <citation type="journal article" date="2014" name="Agronomy (Basel)">
        <title>A Draft Genome Sequence for Ensete ventricosum, the Drought-Tolerant Tree Against Hunger.</title>
        <authorList>
            <person name="Harrison J."/>
            <person name="Moore K.A."/>
            <person name="Paszkiewicz K."/>
            <person name="Jones T."/>
            <person name="Grant M."/>
            <person name="Ambacheew D."/>
            <person name="Muzemil S."/>
            <person name="Studholme D.J."/>
        </authorList>
    </citation>
    <scope>NUCLEOTIDE SEQUENCE [LARGE SCALE GENOMIC DNA]</scope>
</reference>
<name>A0A426X4F4_ENSVE</name>
<organism evidence="2 3">
    <name type="scientific">Ensete ventricosum</name>
    <name type="common">Abyssinian banana</name>
    <name type="synonym">Musa ensete</name>
    <dbReference type="NCBI Taxonomy" id="4639"/>
    <lineage>
        <taxon>Eukaryota</taxon>
        <taxon>Viridiplantae</taxon>
        <taxon>Streptophyta</taxon>
        <taxon>Embryophyta</taxon>
        <taxon>Tracheophyta</taxon>
        <taxon>Spermatophyta</taxon>
        <taxon>Magnoliopsida</taxon>
        <taxon>Liliopsida</taxon>
        <taxon>Zingiberales</taxon>
        <taxon>Musaceae</taxon>
        <taxon>Ensete</taxon>
    </lineage>
</organism>
<sequence length="89" mass="9699">MRIDGELAKQKGSREVAKEKNRCCSRKKSKRQQKKALAAPRPTVVQRLWETCKEVFADSGPGVVPSPGDVGRLRSFLGTTAPPSFGCLA</sequence>
<evidence type="ECO:0000313" key="2">
    <source>
        <dbReference type="EMBL" id="RRT34349.1"/>
    </source>
</evidence>
<dbReference type="Proteomes" id="UP000287651">
    <property type="component" value="Unassembled WGS sequence"/>
</dbReference>
<feature type="compositionally biased region" description="Basic residues" evidence="1">
    <location>
        <begin position="23"/>
        <end position="34"/>
    </location>
</feature>
<feature type="compositionally biased region" description="Basic and acidic residues" evidence="1">
    <location>
        <begin position="1"/>
        <end position="22"/>
    </location>
</feature>
<gene>
    <name evidence="2" type="ORF">B296_00056487</name>
</gene>
<evidence type="ECO:0000256" key="1">
    <source>
        <dbReference type="SAM" id="MobiDB-lite"/>
    </source>
</evidence>